<evidence type="ECO:0000256" key="1">
    <source>
        <dbReference type="SAM" id="Phobius"/>
    </source>
</evidence>
<dbReference type="Pfam" id="PF26502">
    <property type="entry name" value="DUF8167_2nd"/>
    <property type="match status" value="1"/>
</dbReference>
<dbReference type="Proteomes" id="UP000302218">
    <property type="component" value="Chromosome"/>
</dbReference>
<dbReference type="SUPFAM" id="SSF116726">
    <property type="entry name" value="TrkA C-terminal domain-like"/>
    <property type="match status" value="1"/>
</dbReference>
<keyword evidence="1" id="KW-0472">Membrane</keyword>
<evidence type="ECO:0000259" key="2">
    <source>
        <dbReference type="PROSITE" id="PS51202"/>
    </source>
</evidence>
<protein>
    <recommendedName>
        <fullName evidence="2">RCK C-terminal domain-containing protein</fullName>
    </recommendedName>
</protein>
<dbReference type="OrthoDB" id="205214at2157"/>
<dbReference type="Pfam" id="PF26501">
    <property type="entry name" value="DUF8167"/>
    <property type="match status" value="1"/>
</dbReference>
<dbReference type="KEGG" id="nvr:FEJ81_06205"/>
<feature type="transmembrane region" description="Helical" evidence="1">
    <location>
        <begin position="47"/>
        <end position="69"/>
    </location>
</feature>
<dbReference type="GO" id="GO:0008324">
    <property type="term" value="F:monoatomic cation transmembrane transporter activity"/>
    <property type="evidence" value="ECO:0007669"/>
    <property type="project" value="InterPro"/>
</dbReference>
<keyword evidence="1" id="KW-1133">Transmembrane helix</keyword>
<dbReference type="EMBL" id="CP040330">
    <property type="protein sequence ID" value="QCS41968.1"/>
    <property type="molecule type" value="Genomic_DNA"/>
</dbReference>
<dbReference type="PROSITE" id="PS51202">
    <property type="entry name" value="RCK_C"/>
    <property type="match status" value="1"/>
</dbReference>
<dbReference type="Pfam" id="PF26503">
    <property type="entry name" value="DUF8167_3rd"/>
    <property type="match status" value="1"/>
</dbReference>
<dbReference type="InterPro" id="IPR036721">
    <property type="entry name" value="RCK_C_sf"/>
</dbReference>
<dbReference type="RefSeq" id="WP_138244465.1">
    <property type="nucleotide sequence ID" value="NZ_CP040330.1"/>
</dbReference>
<dbReference type="InterPro" id="IPR058480">
    <property type="entry name" value="DUF8167_N"/>
</dbReference>
<dbReference type="Pfam" id="PF02080">
    <property type="entry name" value="TrkA_C"/>
    <property type="match status" value="1"/>
</dbReference>
<dbReference type="GO" id="GO:0006813">
    <property type="term" value="P:potassium ion transport"/>
    <property type="evidence" value="ECO:0007669"/>
    <property type="project" value="InterPro"/>
</dbReference>
<name>A0A4P8WF64_9EURY</name>
<evidence type="ECO:0000313" key="3">
    <source>
        <dbReference type="EMBL" id="QCS41968.1"/>
    </source>
</evidence>
<sequence length="390" mass="40162">MTGVVVLQAVVTEWTETALVNVLGFALLAGITATIVAFGYRATSARVAPVGAGVFAGLAVVAGWLNAVGLGHATVIDQTPLVHHATAAYFLGAIAVSAGTAEGGRRIGDRFACDVFDIDRLAAAGEGASLVRSARRPTPIELPERIGDVDGYPAADAATKRDLAGRTVLVPQYRDASTLKSRLSSRLERDYDIDHVSITVGDDGGIERLAVGRQRTGLGSTLPDGTAATAIRATPSPTASAGDPIEVWAAGDDGDSSRLVATGTLRAATGAVATITVDADAVDEFGGGFGADSRYRLATRSVSPDDGYGFVSVLRAADETVRSVTVAEDDPIDNEFVGWLSGTVLLAVRDGNAIPFPNENETVQDGDRLFVMGTPAELEPLSANEPGSAA</sequence>
<feature type="domain" description="RCK C-terminal" evidence="2">
    <location>
        <begin position="309"/>
        <end position="387"/>
    </location>
</feature>
<organism evidence="3 4">
    <name type="scientific">Natrinema versiforme</name>
    <dbReference type="NCBI Taxonomy" id="88724"/>
    <lineage>
        <taxon>Archaea</taxon>
        <taxon>Methanobacteriati</taxon>
        <taxon>Methanobacteriota</taxon>
        <taxon>Stenosarchaea group</taxon>
        <taxon>Halobacteria</taxon>
        <taxon>Halobacteriales</taxon>
        <taxon>Natrialbaceae</taxon>
        <taxon>Natrinema</taxon>
    </lineage>
</organism>
<keyword evidence="1" id="KW-0812">Transmembrane</keyword>
<dbReference type="GeneID" id="40264847"/>
<gene>
    <name evidence="3" type="ORF">FEJ81_06205</name>
</gene>
<feature type="transmembrane region" description="Helical" evidence="1">
    <location>
        <begin position="20"/>
        <end position="40"/>
    </location>
</feature>
<dbReference type="InterPro" id="IPR006037">
    <property type="entry name" value="RCK_C"/>
</dbReference>
<dbReference type="InterPro" id="IPR058603">
    <property type="entry name" value="DUF8167_2nd"/>
</dbReference>
<dbReference type="AlphaFoldDB" id="A0A4P8WF64"/>
<proteinExistence type="predicted"/>
<reference evidence="4" key="1">
    <citation type="submission" date="2019-05" db="EMBL/GenBank/DDBJ databases">
        <title>Genome sequence and methylation pattern of the halophilic Archaeon Natrinema versiforme BOL5-4.</title>
        <authorList>
            <person name="DasSarma P."/>
            <person name="Anton B.P."/>
            <person name="DasSarma S.L."/>
            <person name="Martinez F.L."/>
            <person name="Guzman D."/>
            <person name="Roberts R.J."/>
            <person name="DasSarma S."/>
        </authorList>
    </citation>
    <scope>NUCLEOTIDE SEQUENCE [LARGE SCALE GENOMIC DNA]</scope>
    <source>
        <strain evidence="4">BOL5-4</strain>
    </source>
</reference>
<accession>A0A4P8WF64</accession>
<dbReference type="InterPro" id="IPR058604">
    <property type="entry name" value="DUF8167_3rd"/>
</dbReference>
<evidence type="ECO:0000313" key="4">
    <source>
        <dbReference type="Proteomes" id="UP000302218"/>
    </source>
</evidence>